<dbReference type="Pfam" id="PF00078">
    <property type="entry name" value="RVT_1"/>
    <property type="match status" value="1"/>
</dbReference>
<keyword evidence="3" id="KW-1185">Reference proteome</keyword>
<sequence>MQIPIHNKYALGLQLGQSLRIICLYLPPTLDSSTVCDVLATLPLTHDTILCGDFNARMGDTTGDHDTNTRGTLLKEWCEEHDFTILNSLLAHGQPTFLSWRNGREISSIVDYFLSNFTLSDSSITIRSDLSLGSDHKLMTLSFNYTAPPPITTTNSSSSCPRRLWNLSRLREPEIRELYQSTFATQTAELKTQLEELRSSPPTTRPPIDNINDQLNTVIYTALDKSVTPRQPRPKYWKKFWTKDLQDLAEARERCYKRWRRAIGIDKVQWWQRHIEAQDRFHRALRKAKRESWKVFCQKLERGDFSQVLHRISRITARRKSQVWYTHPDGPAAGAQAMRDHLAGIYAGTTLPTMRPHPLDHQAHPTPHDLLSMDAGDGALLFPSEDIKTMITTLPRRKAPGADHLRAEMIIPLRDTLAPLLSLLFEICCQWSYTPSLWRVAQVVPIYKKGDPTCTANYRPISLTSIIRKLFEICLSPVVSHFSPPLDIAQGGFRPRRSALDQALCLHDLMKEYSHRHSHRPVVAFLDIKSAYDTVDRRIIWQSLLSVTAPFALVSLLAHMFDDVSITVLLANHCSTPFHPSTGVLQGSVLSPHLYSIYINTLPTLLRSVSQLYTITVPSTSPSHPPPPTSTTTHGLPYGPILDTESSPTATAINCLLYADDVALVGSCLEVHRMLNLAQEHSYTLGYRWSPSKCAVLNAPSPTASNYHPLRLYEQDLPTVDEFVYLGIPFQRTGISTSAIIKHRTPGTILSMSQLSAIGANRSGFSLLLSARLYATFVRPKLEYGLAIAKLQQKDYNALEKVQARCLRMIMGAHKTASTMVLQHICNLPSMRFRADTLTLRYCARYNWLPDDCLIKQLSASLPFSTVPTLRSRRMVQDFPFNSDPPPRITTWLKNYRQQLFDTFIAKTDRTLIRACRPSLRIDPILLVPASRHDRSRLIRWRIGWLPGHPKPCPCNDGKMSRNHVLRCSRIPSDLWNSLPVRNHDSEQHVLDFALNQLPLSPEASCPRWWRSLCTILQHVDMLTHPDGDFTDDPLPGDLWASATHLHDLPDELDF</sequence>
<dbReference type="SUPFAM" id="SSF56219">
    <property type="entry name" value="DNase I-like"/>
    <property type="match status" value="1"/>
</dbReference>
<dbReference type="InterPro" id="IPR036691">
    <property type="entry name" value="Endo/exonu/phosph_ase_sf"/>
</dbReference>
<dbReference type="InterPro" id="IPR043502">
    <property type="entry name" value="DNA/RNA_pol_sf"/>
</dbReference>
<reference evidence="2 3" key="1">
    <citation type="submission" date="2023-03" db="EMBL/GenBank/DDBJ databases">
        <title>Genome sequence of Lichtheimia ornata CBS 291.66.</title>
        <authorList>
            <person name="Mohabir J.T."/>
            <person name="Shea T.P."/>
            <person name="Kurbessoian T."/>
            <person name="Berby B."/>
            <person name="Fontaine J."/>
            <person name="Livny J."/>
            <person name="Gnirke A."/>
            <person name="Stajich J.E."/>
            <person name="Cuomo C.A."/>
        </authorList>
    </citation>
    <scope>NUCLEOTIDE SEQUENCE [LARGE SCALE GENOMIC DNA]</scope>
    <source>
        <strain evidence="2">CBS 291.66</strain>
    </source>
</reference>
<dbReference type="GeneID" id="83220268"/>
<dbReference type="InterPro" id="IPR000477">
    <property type="entry name" value="RT_dom"/>
</dbReference>
<dbReference type="Pfam" id="PF14529">
    <property type="entry name" value="Exo_endo_phos_2"/>
    <property type="match status" value="1"/>
</dbReference>
<accession>A0AAD7XVC8</accession>
<evidence type="ECO:0000259" key="1">
    <source>
        <dbReference type="PROSITE" id="PS50878"/>
    </source>
</evidence>
<evidence type="ECO:0000313" key="3">
    <source>
        <dbReference type="Proteomes" id="UP001234581"/>
    </source>
</evidence>
<dbReference type="RefSeq" id="XP_058336416.1">
    <property type="nucleotide sequence ID" value="XM_058492819.1"/>
</dbReference>
<dbReference type="Proteomes" id="UP001234581">
    <property type="component" value="Unassembled WGS sequence"/>
</dbReference>
<dbReference type="InterPro" id="IPR005135">
    <property type="entry name" value="Endo/exonuclease/phosphatase"/>
</dbReference>
<evidence type="ECO:0000313" key="2">
    <source>
        <dbReference type="EMBL" id="KAJ8651502.1"/>
    </source>
</evidence>
<gene>
    <name evidence="2" type="ORF">O0I10_012938</name>
</gene>
<dbReference type="GO" id="GO:0003824">
    <property type="term" value="F:catalytic activity"/>
    <property type="evidence" value="ECO:0007669"/>
    <property type="project" value="InterPro"/>
</dbReference>
<dbReference type="PANTHER" id="PTHR19446">
    <property type="entry name" value="REVERSE TRANSCRIPTASES"/>
    <property type="match status" value="1"/>
</dbReference>
<proteinExistence type="predicted"/>
<dbReference type="AlphaFoldDB" id="A0AAD7XVC8"/>
<dbReference type="SUPFAM" id="SSF56672">
    <property type="entry name" value="DNA/RNA polymerases"/>
    <property type="match status" value="1"/>
</dbReference>
<protein>
    <recommendedName>
        <fullName evidence="1">Reverse transcriptase domain-containing protein</fullName>
    </recommendedName>
</protein>
<dbReference type="EMBL" id="JARTCD010000181">
    <property type="protein sequence ID" value="KAJ8651502.1"/>
    <property type="molecule type" value="Genomic_DNA"/>
</dbReference>
<feature type="domain" description="Reverse transcriptase" evidence="1">
    <location>
        <begin position="427"/>
        <end position="730"/>
    </location>
</feature>
<dbReference type="CDD" id="cd01650">
    <property type="entry name" value="RT_nLTR_like"/>
    <property type="match status" value="1"/>
</dbReference>
<dbReference type="PROSITE" id="PS50878">
    <property type="entry name" value="RT_POL"/>
    <property type="match status" value="1"/>
</dbReference>
<dbReference type="Gene3D" id="3.60.10.10">
    <property type="entry name" value="Endonuclease/exonuclease/phosphatase"/>
    <property type="match status" value="1"/>
</dbReference>
<name>A0AAD7XVC8_9FUNG</name>
<comment type="caution">
    <text evidence="2">The sequence shown here is derived from an EMBL/GenBank/DDBJ whole genome shotgun (WGS) entry which is preliminary data.</text>
</comment>
<organism evidence="2 3">
    <name type="scientific">Lichtheimia ornata</name>
    <dbReference type="NCBI Taxonomy" id="688661"/>
    <lineage>
        <taxon>Eukaryota</taxon>
        <taxon>Fungi</taxon>
        <taxon>Fungi incertae sedis</taxon>
        <taxon>Mucoromycota</taxon>
        <taxon>Mucoromycotina</taxon>
        <taxon>Mucoromycetes</taxon>
        <taxon>Mucorales</taxon>
        <taxon>Lichtheimiaceae</taxon>
        <taxon>Lichtheimia</taxon>
    </lineage>
</organism>